<evidence type="ECO:0008006" key="6">
    <source>
        <dbReference type="Google" id="ProtNLM"/>
    </source>
</evidence>
<dbReference type="PIRSF" id="PIRSF000126">
    <property type="entry name" value="11-beta-HSD1"/>
    <property type="match status" value="1"/>
</dbReference>
<dbReference type="PRINTS" id="PR00080">
    <property type="entry name" value="SDRFAMILY"/>
</dbReference>
<dbReference type="OrthoDB" id="47007at2759"/>
<sequence>MAIIITILATIGGIWISRWALNTYRFLAIYLHPHNLARYHHTSPSGQPPWAFITGASDGIGKGYAYELARQNFNLILHGRNAQKLCSVRSYLLTEFPSIEIKTVLSDACLYGPPSYKEIKEIVAEIQDLHLTILINNVGTGTRPTGHVFSNFQDDIPSDIDAIINANARFPAHITRALLPLLLSHRKPSLLLTMGSIADIGSPYLSVYSATKAFGTSFSRALTREMAAEGQNIEVLAIMTSSVTETATENAPCSIVRPAARDFARAALRRTGCGWDVVEGVWTHAVLHAVTRRLPAGWLSGILRESVREEMKREGKSA</sequence>
<evidence type="ECO:0000256" key="3">
    <source>
        <dbReference type="RuleBase" id="RU000363"/>
    </source>
</evidence>
<keyword evidence="2" id="KW-0560">Oxidoreductase</keyword>
<proteinExistence type="inferred from homology"/>
<dbReference type="Gene3D" id="3.40.50.720">
    <property type="entry name" value="NAD(P)-binding Rossmann-like Domain"/>
    <property type="match status" value="1"/>
</dbReference>
<dbReference type="InterPro" id="IPR051019">
    <property type="entry name" value="VLCFA-Steroid_DH"/>
</dbReference>
<dbReference type="EMBL" id="CAJVRM010000451">
    <property type="protein sequence ID" value="CAG8981168.1"/>
    <property type="molecule type" value="Genomic_DNA"/>
</dbReference>
<evidence type="ECO:0000256" key="2">
    <source>
        <dbReference type="ARBA" id="ARBA00023002"/>
    </source>
</evidence>
<dbReference type="PANTHER" id="PTHR43899">
    <property type="entry name" value="RH59310P"/>
    <property type="match status" value="1"/>
</dbReference>
<dbReference type="InterPro" id="IPR002347">
    <property type="entry name" value="SDR_fam"/>
</dbReference>
<comment type="caution">
    <text evidence="4">The sequence shown here is derived from an EMBL/GenBank/DDBJ whole genome shotgun (WGS) entry which is preliminary data.</text>
</comment>
<comment type="similarity">
    <text evidence="1 3">Belongs to the short-chain dehydrogenases/reductases (SDR) family.</text>
</comment>
<gene>
    <name evidence="4" type="ORF">HYALB_00005883</name>
</gene>
<dbReference type="PRINTS" id="PR00081">
    <property type="entry name" value="GDHRDH"/>
</dbReference>
<organism evidence="4 5">
    <name type="scientific">Hymenoscyphus albidus</name>
    <dbReference type="NCBI Taxonomy" id="595503"/>
    <lineage>
        <taxon>Eukaryota</taxon>
        <taxon>Fungi</taxon>
        <taxon>Dikarya</taxon>
        <taxon>Ascomycota</taxon>
        <taxon>Pezizomycotina</taxon>
        <taxon>Leotiomycetes</taxon>
        <taxon>Helotiales</taxon>
        <taxon>Helotiaceae</taxon>
        <taxon>Hymenoscyphus</taxon>
    </lineage>
</organism>
<reference evidence="4" key="1">
    <citation type="submission" date="2021-07" db="EMBL/GenBank/DDBJ databases">
        <authorList>
            <person name="Durling M."/>
        </authorList>
    </citation>
    <scope>NUCLEOTIDE SEQUENCE</scope>
</reference>
<dbReference type="Pfam" id="PF00106">
    <property type="entry name" value="adh_short"/>
    <property type="match status" value="1"/>
</dbReference>
<dbReference type="GO" id="GO:0005783">
    <property type="term" value="C:endoplasmic reticulum"/>
    <property type="evidence" value="ECO:0007669"/>
    <property type="project" value="TreeGrafter"/>
</dbReference>
<evidence type="ECO:0000313" key="5">
    <source>
        <dbReference type="Proteomes" id="UP000701801"/>
    </source>
</evidence>
<dbReference type="PANTHER" id="PTHR43899:SF13">
    <property type="entry name" value="RH59310P"/>
    <property type="match status" value="1"/>
</dbReference>
<evidence type="ECO:0000313" key="4">
    <source>
        <dbReference type="EMBL" id="CAG8981168.1"/>
    </source>
</evidence>
<protein>
    <recommendedName>
        <fullName evidence="6">NAD(P)-binding protein</fullName>
    </recommendedName>
</protein>
<keyword evidence="5" id="KW-1185">Reference proteome</keyword>
<dbReference type="AlphaFoldDB" id="A0A9N9LWI9"/>
<accession>A0A9N9LWI9</accession>
<dbReference type="GO" id="GO:0016491">
    <property type="term" value="F:oxidoreductase activity"/>
    <property type="evidence" value="ECO:0007669"/>
    <property type="project" value="UniProtKB-KW"/>
</dbReference>
<name>A0A9N9LWI9_9HELO</name>
<dbReference type="SUPFAM" id="SSF51735">
    <property type="entry name" value="NAD(P)-binding Rossmann-fold domains"/>
    <property type="match status" value="1"/>
</dbReference>
<evidence type="ECO:0000256" key="1">
    <source>
        <dbReference type="ARBA" id="ARBA00006484"/>
    </source>
</evidence>
<dbReference type="InterPro" id="IPR036291">
    <property type="entry name" value="NAD(P)-bd_dom_sf"/>
</dbReference>
<dbReference type="Proteomes" id="UP000701801">
    <property type="component" value="Unassembled WGS sequence"/>
</dbReference>